<dbReference type="EMBL" id="UOGB01000117">
    <property type="protein sequence ID" value="VAX18587.1"/>
    <property type="molecule type" value="Genomic_DNA"/>
</dbReference>
<sequence length="57" mass="6205">GATFAEKTRTPMVEGAVQGATMFDPGASKNLLLISRSYFSFFGKARSELVLIDLNSY</sequence>
<proteinExistence type="predicted"/>
<organism evidence="1">
    <name type="scientific">hydrothermal vent metagenome</name>
    <dbReference type="NCBI Taxonomy" id="652676"/>
    <lineage>
        <taxon>unclassified sequences</taxon>
        <taxon>metagenomes</taxon>
        <taxon>ecological metagenomes</taxon>
    </lineage>
</organism>
<gene>
    <name evidence="1" type="ORF">MNBD_NITROSPINAE03-1396</name>
</gene>
<dbReference type="AlphaFoldDB" id="A0A3B1CPC7"/>
<name>A0A3B1CPC7_9ZZZZ</name>
<accession>A0A3B1CPC7</accession>
<feature type="non-terminal residue" evidence="1">
    <location>
        <position position="1"/>
    </location>
</feature>
<reference evidence="1" key="1">
    <citation type="submission" date="2018-06" db="EMBL/GenBank/DDBJ databases">
        <authorList>
            <person name="Zhirakovskaya E."/>
        </authorList>
    </citation>
    <scope>NUCLEOTIDE SEQUENCE</scope>
</reference>
<protein>
    <submittedName>
        <fullName evidence="1">Uncharacterized protein</fullName>
    </submittedName>
</protein>
<evidence type="ECO:0000313" key="1">
    <source>
        <dbReference type="EMBL" id="VAX18587.1"/>
    </source>
</evidence>